<dbReference type="Proteomes" id="UP001447842">
    <property type="component" value="Chromosome"/>
</dbReference>
<organism evidence="1 2">
    <name type="scientific">Sulfurimonas diazotrophicus</name>
    <dbReference type="NCBI Taxonomy" id="3131939"/>
    <lineage>
        <taxon>Bacteria</taxon>
        <taxon>Pseudomonadati</taxon>
        <taxon>Campylobacterota</taxon>
        <taxon>Epsilonproteobacteria</taxon>
        <taxon>Campylobacterales</taxon>
        <taxon>Sulfurimonadaceae</taxon>
        <taxon>Sulfurimonas</taxon>
    </lineage>
</organism>
<gene>
    <name evidence="1" type="ORF">WCY31_11435</name>
</gene>
<evidence type="ECO:0000313" key="1">
    <source>
        <dbReference type="EMBL" id="XAU14842.1"/>
    </source>
</evidence>
<accession>A0ABZ3HBT6</accession>
<protein>
    <submittedName>
        <fullName evidence="1">Uncharacterized protein</fullName>
    </submittedName>
</protein>
<sequence>MKLFFLIVPMLLIAATRQECARMVEAFAPIEKAYDAVIEAEIPSPASEKVIRQFRSEGGKIYKVCKDRMSTTQWYMLGKKIDSEQADIASYHLENVAELKRYAITHPPVVTEVRCGTIQQGIHPLPK</sequence>
<evidence type="ECO:0000313" key="2">
    <source>
        <dbReference type="Proteomes" id="UP001447842"/>
    </source>
</evidence>
<reference evidence="1 2" key="1">
    <citation type="submission" date="2024-03" db="EMBL/GenBank/DDBJ databases">
        <title>Sulfurimonas sp. HSL3-1.</title>
        <authorList>
            <person name="Wang S."/>
        </authorList>
    </citation>
    <scope>NUCLEOTIDE SEQUENCE [LARGE SCALE GENOMIC DNA]</scope>
    <source>
        <strain evidence="1 2">HSL3-1</strain>
    </source>
</reference>
<name>A0ABZ3HBT6_9BACT</name>
<dbReference type="RefSeq" id="WP_345972475.1">
    <property type="nucleotide sequence ID" value="NZ_CP147920.1"/>
</dbReference>
<dbReference type="EMBL" id="CP147920">
    <property type="protein sequence ID" value="XAU14842.1"/>
    <property type="molecule type" value="Genomic_DNA"/>
</dbReference>
<proteinExistence type="predicted"/>
<keyword evidence="2" id="KW-1185">Reference proteome</keyword>